<dbReference type="Proteomes" id="UP000467841">
    <property type="component" value="Unassembled WGS sequence"/>
</dbReference>
<feature type="compositionally biased region" description="Basic and acidic residues" evidence="2">
    <location>
        <begin position="348"/>
        <end position="362"/>
    </location>
</feature>
<name>A0A6D2J6Y3_9BRAS</name>
<sequence length="479" mass="53583">MTVKDEDPVRTLVKNLGQPSFRLLGFPLALQLLAFQAIPTLLRYLPTTSDDDILLNLPDENFPDNPSLSHLDVINAENHPQLVVQPFIPVDPPAGYIVWGEWAEQEVQDRKVNYLHDLIANNHRFTRAEWPGGATDYELVVHRYVPPRVSHKKHIRNRKKSPLSAKASGSGTRKSARGKEKVEECVNSVAPKGLAEQNKWLVAQVKILKEQQAKLEERTTRLERTRLIKNTGLYRKLSTQRKLSTRKNLTQRTPEPSRTGWEEHPSDHIISLKDGERPVEDWKDTCYDGRTEVGSPNEQPSLFTAAGDAMQQSQFSSSLNQDGGLRGEASTSRGQLFGQPFDGENDEQDKVGEEKRVERGDGEMAVDEEPQREKLLPGEELPTDGNTRVDGPEYTQKVGEDNVTEDVCGQAIVDESAHLEGKQRRDEELPTEGYHRVDETSCTEAVVESVVQDSGPIQPCTQGEGEGDIRTGEADEECG</sequence>
<dbReference type="AlphaFoldDB" id="A0A6D2J6Y3"/>
<organism evidence="3 4">
    <name type="scientific">Microthlaspi erraticum</name>
    <dbReference type="NCBI Taxonomy" id="1685480"/>
    <lineage>
        <taxon>Eukaryota</taxon>
        <taxon>Viridiplantae</taxon>
        <taxon>Streptophyta</taxon>
        <taxon>Embryophyta</taxon>
        <taxon>Tracheophyta</taxon>
        <taxon>Spermatophyta</taxon>
        <taxon>Magnoliopsida</taxon>
        <taxon>eudicotyledons</taxon>
        <taxon>Gunneridae</taxon>
        <taxon>Pentapetalae</taxon>
        <taxon>rosids</taxon>
        <taxon>malvids</taxon>
        <taxon>Brassicales</taxon>
        <taxon>Brassicaceae</taxon>
        <taxon>Coluteocarpeae</taxon>
        <taxon>Microthlaspi</taxon>
    </lineage>
</organism>
<comment type="caution">
    <text evidence="3">The sequence shown here is derived from an EMBL/GenBank/DDBJ whole genome shotgun (WGS) entry which is preliminary data.</text>
</comment>
<evidence type="ECO:0000256" key="1">
    <source>
        <dbReference type="SAM" id="Coils"/>
    </source>
</evidence>
<dbReference type="EMBL" id="CACVBM020001174">
    <property type="protein sequence ID" value="CAA7037317.1"/>
    <property type="molecule type" value="Genomic_DNA"/>
</dbReference>
<feature type="region of interest" description="Disordered" evidence="2">
    <location>
        <begin position="150"/>
        <end position="180"/>
    </location>
</feature>
<feature type="compositionally biased region" description="Polar residues" evidence="2">
    <location>
        <begin position="310"/>
        <end position="321"/>
    </location>
</feature>
<evidence type="ECO:0000313" key="4">
    <source>
        <dbReference type="Proteomes" id="UP000467841"/>
    </source>
</evidence>
<feature type="region of interest" description="Disordered" evidence="2">
    <location>
        <begin position="309"/>
        <end position="394"/>
    </location>
</feature>
<proteinExistence type="predicted"/>
<keyword evidence="1" id="KW-0175">Coiled coil</keyword>
<keyword evidence="4" id="KW-1185">Reference proteome</keyword>
<feature type="coiled-coil region" evidence="1">
    <location>
        <begin position="198"/>
        <end position="225"/>
    </location>
</feature>
<feature type="compositionally biased region" description="Polar residues" evidence="2">
    <location>
        <begin position="240"/>
        <end position="256"/>
    </location>
</feature>
<dbReference type="PANTHER" id="PTHR48449">
    <property type="entry name" value="DUF1985 DOMAIN-CONTAINING PROTEIN"/>
    <property type="match status" value="1"/>
</dbReference>
<dbReference type="PANTHER" id="PTHR48449:SF1">
    <property type="entry name" value="DUF1985 DOMAIN-CONTAINING PROTEIN"/>
    <property type="match status" value="1"/>
</dbReference>
<feature type="compositionally biased region" description="Basic residues" evidence="2">
    <location>
        <begin position="150"/>
        <end position="161"/>
    </location>
</feature>
<evidence type="ECO:0000313" key="3">
    <source>
        <dbReference type="EMBL" id="CAA7037317.1"/>
    </source>
</evidence>
<evidence type="ECO:0000256" key="2">
    <source>
        <dbReference type="SAM" id="MobiDB-lite"/>
    </source>
</evidence>
<reference evidence="3" key="1">
    <citation type="submission" date="2020-01" db="EMBL/GenBank/DDBJ databases">
        <authorList>
            <person name="Mishra B."/>
        </authorList>
    </citation>
    <scope>NUCLEOTIDE SEQUENCE [LARGE SCALE GENOMIC DNA]</scope>
</reference>
<feature type="region of interest" description="Disordered" evidence="2">
    <location>
        <begin position="239"/>
        <end position="265"/>
    </location>
</feature>
<protein>
    <submittedName>
        <fullName evidence="3">Uncharacterized protein</fullName>
    </submittedName>
</protein>
<feature type="region of interest" description="Disordered" evidence="2">
    <location>
        <begin position="418"/>
        <end position="437"/>
    </location>
</feature>
<accession>A0A6D2J6Y3</accession>
<feature type="region of interest" description="Disordered" evidence="2">
    <location>
        <begin position="453"/>
        <end position="479"/>
    </location>
</feature>
<gene>
    <name evidence="3" type="ORF">MERR_LOCUS24552</name>
</gene>